<dbReference type="OrthoDB" id="408743at2759"/>
<sequence length="112" mass="12195">MEISYKNFKVGTCARQKVVDGETMPLVSQPPEHNKSDTEMCSTSGLAQPYVCKIRMHTTPCLLHAFQGMEDDTSTNSGVLARFVTATETEFSSTKGGFCYLGLKYGGSLVLS</sequence>
<organism evidence="1 2">
    <name type="scientific">Populus tomentosa</name>
    <name type="common">Chinese white poplar</name>
    <dbReference type="NCBI Taxonomy" id="118781"/>
    <lineage>
        <taxon>Eukaryota</taxon>
        <taxon>Viridiplantae</taxon>
        <taxon>Streptophyta</taxon>
        <taxon>Embryophyta</taxon>
        <taxon>Tracheophyta</taxon>
        <taxon>Spermatophyta</taxon>
        <taxon>Magnoliopsida</taxon>
        <taxon>eudicotyledons</taxon>
        <taxon>Gunneridae</taxon>
        <taxon>Pentapetalae</taxon>
        <taxon>rosids</taxon>
        <taxon>fabids</taxon>
        <taxon>Malpighiales</taxon>
        <taxon>Salicaceae</taxon>
        <taxon>Saliceae</taxon>
        <taxon>Populus</taxon>
    </lineage>
</organism>
<gene>
    <name evidence="1" type="ORF">POTOM_031603</name>
</gene>
<dbReference type="Proteomes" id="UP000886885">
    <property type="component" value="Chromosome 8D"/>
</dbReference>
<protein>
    <submittedName>
        <fullName evidence="1">Uncharacterized protein</fullName>
    </submittedName>
</protein>
<dbReference type="AlphaFoldDB" id="A0A8X7Z8M2"/>
<reference evidence="1" key="1">
    <citation type="journal article" date="2020" name="bioRxiv">
        <title>Hybrid origin of Populus tomentosa Carr. identified through genome sequencing and phylogenomic analysis.</title>
        <authorList>
            <person name="An X."/>
            <person name="Gao K."/>
            <person name="Chen Z."/>
            <person name="Li J."/>
            <person name="Yang X."/>
            <person name="Yang X."/>
            <person name="Zhou J."/>
            <person name="Guo T."/>
            <person name="Zhao T."/>
            <person name="Huang S."/>
            <person name="Miao D."/>
            <person name="Khan W.U."/>
            <person name="Rao P."/>
            <person name="Ye M."/>
            <person name="Lei B."/>
            <person name="Liao W."/>
            <person name="Wang J."/>
            <person name="Ji L."/>
            <person name="Li Y."/>
            <person name="Guo B."/>
            <person name="Mustafa N.S."/>
            <person name="Li S."/>
            <person name="Yun Q."/>
            <person name="Keller S.R."/>
            <person name="Mao J."/>
            <person name="Zhang R."/>
            <person name="Strauss S.H."/>
        </authorList>
    </citation>
    <scope>NUCLEOTIDE SEQUENCE</scope>
    <source>
        <strain evidence="1">GM15</strain>
        <tissue evidence="1">Leaf</tissue>
    </source>
</reference>
<accession>A0A8X7Z8M2</accession>
<comment type="caution">
    <text evidence="1">The sequence shown here is derived from an EMBL/GenBank/DDBJ whole genome shotgun (WGS) entry which is preliminary data.</text>
</comment>
<name>A0A8X7Z8M2_POPTO</name>
<keyword evidence="2" id="KW-1185">Reference proteome</keyword>
<dbReference type="EMBL" id="JAAWWB010000016">
    <property type="protein sequence ID" value="KAG6764145.1"/>
    <property type="molecule type" value="Genomic_DNA"/>
</dbReference>
<proteinExistence type="predicted"/>
<evidence type="ECO:0000313" key="1">
    <source>
        <dbReference type="EMBL" id="KAG6764145.1"/>
    </source>
</evidence>
<evidence type="ECO:0000313" key="2">
    <source>
        <dbReference type="Proteomes" id="UP000886885"/>
    </source>
</evidence>